<name>A0A2J8P2H1_PANTR</name>
<sequence>MAMLAQQMQLANAMMPGAPLQPVPMFSVAPSLATNASAAAFNPYLGPVSPSLVPAEILPTAPMLVTGNPGVPVPAAAAAAAQKLMRTDRL</sequence>
<evidence type="ECO:0000313" key="2">
    <source>
        <dbReference type="Proteomes" id="UP000236370"/>
    </source>
</evidence>
<dbReference type="AlphaFoldDB" id="A0A2J8P2H1"/>
<organism evidence="1 2">
    <name type="scientific">Pan troglodytes</name>
    <name type="common">Chimpanzee</name>
    <dbReference type="NCBI Taxonomy" id="9598"/>
    <lineage>
        <taxon>Eukaryota</taxon>
        <taxon>Metazoa</taxon>
        <taxon>Chordata</taxon>
        <taxon>Craniata</taxon>
        <taxon>Vertebrata</taxon>
        <taxon>Euteleostomi</taxon>
        <taxon>Mammalia</taxon>
        <taxon>Eutheria</taxon>
        <taxon>Euarchontoglires</taxon>
        <taxon>Primates</taxon>
        <taxon>Haplorrhini</taxon>
        <taxon>Catarrhini</taxon>
        <taxon>Hominidae</taxon>
        <taxon>Pan</taxon>
    </lineage>
</organism>
<feature type="non-terminal residue" evidence="1">
    <location>
        <position position="90"/>
    </location>
</feature>
<dbReference type="EMBL" id="NBAG03000220">
    <property type="protein sequence ID" value="PNI78221.1"/>
    <property type="molecule type" value="Genomic_DNA"/>
</dbReference>
<reference evidence="1 2" key="1">
    <citation type="submission" date="2017-12" db="EMBL/GenBank/DDBJ databases">
        <title>High-resolution comparative analysis of great ape genomes.</title>
        <authorList>
            <person name="Pollen A."/>
            <person name="Hastie A."/>
            <person name="Hormozdiari F."/>
            <person name="Dougherty M."/>
            <person name="Liu R."/>
            <person name="Chaisson M."/>
            <person name="Hoppe E."/>
            <person name="Hill C."/>
            <person name="Pang A."/>
            <person name="Hillier L."/>
            <person name="Baker C."/>
            <person name="Armstrong J."/>
            <person name="Shendure J."/>
            <person name="Paten B."/>
            <person name="Wilson R."/>
            <person name="Chao H."/>
            <person name="Schneider V."/>
            <person name="Ventura M."/>
            <person name="Kronenberg Z."/>
            <person name="Murali S."/>
            <person name="Gordon D."/>
            <person name="Cantsilieris S."/>
            <person name="Munson K."/>
            <person name="Nelson B."/>
            <person name="Raja A."/>
            <person name="Underwood J."/>
            <person name="Diekhans M."/>
            <person name="Fiddes I."/>
            <person name="Haussler D."/>
            <person name="Eichler E."/>
        </authorList>
    </citation>
    <scope>NUCLEOTIDE SEQUENCE [LARGE SCALE GENOMIC DNA]</scope>
    <source>
        <strain evidence="1">Yerkes chimp pedigree #C0471</strain>
    </source>
</reference>
<dbReference type="Proteomes" id="UP000236370">
    <property type="component" value="Unassembled WGS sequence"/>
</dbReference>
<proteinExistence type="predicted"/>
<gene>
    <name evidence="1" type="ORF">CK820_G0006319</name>
</gene>
<comment type="caution">
    <text evidence="1">The sequence shown here is derived from an EMBL/GenBank/DDBJ whole genome shotgun (WGS) entry which is preliminary data.</text>
</comment>
<evidence type="ECO:0000313" key="1">
    <source>
        <dbReference type="EMBL" id="PNI78221.1"/>
    </source>
</evidence>
<accession>A0A2J8P2H1</accession>
<protein>
    <submittedName>
        <fullName evidence="1">MBNL1 isoform 20</fullName>
    </submittedName>
</protein>